<name>A0A972H285_9BACL</name>
<evidence type="ECO:0000313" key="1">
    <source>
        <dbReference type="EMBL" id="NOU94906.1"/>
    </source>
</evidence>
<keyword evidence="2" id="KW-1185">Reference proteome</keyword>
<dbReference type="AlphaFoldDB" id="A0A972H285"/>
<accession>A0A972H285</accession>
<proteinExistence type="predicted"/>
<dbReference type="RefSeq" id="WP_171653124.1">
    <property type="nucleotide sequence ID" value="NZ_WHOD01000066.1"/>
</dbReference>
<sequence length="265" mass="30892">MNTNDIYWNLPIQKAREFLNSTDKIKKTECRTYLLNANHRLLLRIQIDKSLWEQLVLYPDVFFRRMLYANSYGLSQQMIREGTGIASGTAHKLLNTSLQPPLSVIHTFAVMCNAPWQTIVEQKPDEKSFSIPTEYWFNGASTEKRIDELSAERIRVRSIQGYWISNPLSLFEGENSPITARWVRSYPEMEYLEFHLNHEPALYPKKKNIIYNMFPFATHLVTTYTPLRPNKRSFWIIGPKSNKEAAFAELLNIVEARDLTTVSPL</sequence>
<dbReference type="Proteomes" id="UP000641588">
    <property type="component" value="Unassembled WGS sequence"/>
</dbReference>
<evidence type="ECO:0000313" key="2">
    <source>
        <dbReference type="Proteomes" id="UP000641588"/>
    </source>
</evidence>
<reference evidence="1" key="1">
    <citation type="submission" date="2019-10" db="EMBL/GenBank/DDBJ databases">
        <title>Description of Paenibacillus glebae sp. nov.</title>
        <authorList>
            <person name="Carlier A."/>
            <person name="Qi S."/>
        </authorList>
    </citation>
    <scope>NUCLEOTIDE SEQUENCE</scope>
    <source>
        <strain evidence="1">LMG 31456</strain>
    </source>
</reference>
<protein>
    <submittedName>
        <fullName evidence="1">Uncharacterized protein</fullName>
    </submittedName>
</protein>
<gene>
    <name evidence="1" type="ORF">GC093_17000</name>
</gene>
<organism evidence="1 2">
    <name type="scientific">Paenibacillus foliorum</name>
    <dbReference type="NCBI Taxonomy" id="2654974"/>
    <lineage>
        <taxon>Bacteria</taxon>
        <taxon>Bacillati</taxon>
        <taxon>Bacillota</taxon>
        <taxon>Bacilli</taxon>
        <taxon>Bacillales</taxon>
        <taxon>Paenibacillaceae</taxon>
        <taxon>Paenibacillus</taxon>
    </lineage>
</organism>
<dbReference type="EMBL" id="WHOD01000066">
    <property type="protein sequence ID" value="NOU94906.1"/>
    <property type="molecule type" value="Genomic_DNA"/>
</dbReference>
<comment type="caution">
    <text evidence="1">The sequence shown here is derived from an EMBL/GenBank/DDBJ whole genome shotgun (WGS) entry which is preliminary data.</text>
</comment>